<organism evidence="8 9">
    <name type="scientific">Aureococcus anophagefferens</name>
    <name type="common">Harmful bloom alga</name>
    <dbReference type="NCBI Taxonomy" id="44056"/>
    <lineage>
        <taxon>Eukaryota</taxon>
        <taxon>Sar</taxon>
        <taxon>Stramenopiles</taxon>
        <taxon>Ochrophyta</taxon>
        <taxon>Pelagophyceae</taxon>
        <taxon>Pelagomonadales</taxon>
        <taxon>Pelagomonadaceae</taxon>
        <taxon>Aureococcus</taxon>
    </lineage>
</organism>
<dbReference type="InterPro" id="IPR036259">
    <property type="entry name" value="MFS_trans_sf"/>
</dbReference>
<feature type="transmembrane region" description="Helical" evidence="7">
    <location>
        <begin position="403"/>
        <end position="420"/>
    </location>
</feature>
<keyword evidence="9" id="KW-1185">Reference proteome</keyword>
<keyword evidence="5 7" id="KW-1133">Transmembrane helix</keyword>
<feature type="transmembrane region" description="Helical" evidence="7">
    <location>
        <begin position="362"/>
        <end position="383"/>
    </location>
</feature>
<evidence type="ECO:0000313" key="9">
    <source>
        <dbReference type="Proteomes" id="UP001363151"/>
    </source>
</evidence>
<evidence type="ECO:0000256" key="4">
    <source>
        <dbReference type="ARBA" id="ARBA00022692"/>
    </source>
</evidence>
<reference evidence="8 9" key="1">
    <citation type="submission" date="2024-03" db="EMBL/GenBank/DDBJ databases">
        <title>Aureococcus anophagefferens CCMP1851 and Kratosvirus quantuckense: Draft genome of a second virus-susceptible host strain in the model system.</title>
        <authorList>
            <person name="Chase E."/>
            <person name="Truchon A.R."/>
            <person name="Schepens W."/>
            <person name="Wilhelm S.W."/>
        </authorList>
    </citation>
    <scope>NUCLEOTIDE SEQUENCE [LARGE SCALE GENOMIC DNA]</scope>
    <source>
        <strain evidence="8 9">CCMP1851</strain>
    </source>
</reference>
<feature type="transmembrane region" description="Helical" evidence="7">
    <location>
        <begin position="105"/>
        <end position="123"/>
    </location>
</feature>
<dbReference type="Proteomes" id="UP001363151">
    <property type="component" value="Unassembled WGS sequence"/>
</dbReference>
<protein>
    <submittedName>
        <fullName evidence="8">Uncharacterized protein</fullName>
    </submittedName>
</protein>
<evidence type="ECO:0000256" key="2">
    <source>
        <dbReference type="ARBA" id="ARBA00007015"/>
    </source>
</evidence>
<feature type="transmembrane region" description="Helical" evidence="7">
    <location>
        <begin position="248"/>
        <end position="268"/>
    </location>
</feature>
<dbReference type="EMBL" id="JBBJCI010000204">
    <property type="protein sequence ID" value="KAK7241255.1"/>
    <property type="molecule type" value="Genomic_DNA"/>
</dbReference>
<evidence type="ECO:0000256" key="6">
    <source>
        <dbReference type="ARBA" id="ARBA00023136"/>
    </source>
</evidence>
<evidence type="ECO:0000256" key="1">
    <source>
        <dbReference type="ARBA" id="ARBA00004141"/>
    </source>
</evidence>
<sequence>MAEKDKEPLLGYTGAFRRPNYKFYREEWVRWLRYDYRTTLAPDRLDEFWFRDENGSPRDEGKGSWLADLSALPNWGLLSSYFNVGVALMLGATPISYYLVEKLDASAAVVNTYGALTYLPWSLKFFYGTQSDLVPFLGMHRRSYYVLGWAVYAACNAWLAIMETPGITAVLLLSFGYTAGFMLSDVVADAIILECSTGETAADKGRMRTHAYYVRAVGMSVGALAGACLWNGSACGGSWGWGLTVPQLFWMQTLLVVFTVLPLVPFMYELPIRGKGVGVDLKTMWRETFDFLSNDGVWVPLMYLYFYNFCYVSNPAWTNFLFIGLDFSNFGYGMMSFVGAVIGVVGLWAYEKYFFKSEWRKLYLWVTVLFTGFSFLQICLVTGDTFGLSDYVFAMGDTALQNFVQNIVFMPMCIMFFTMIPSGSEGTVYALLSTWQNVASESGYQLGTYLTCVTNVSDSAIDNGNWNGILKLTIICSSIQFLPVFGVYARTPSGVNLLPNSIEATKAQCDPGRKTPAGAWAFFALFFGSIAFSTGQSFYLAIDPDGLCPGASGDDDYGDDDDDSRRLTSAVTRTFLAAWSR</sequence>
<dbReference type="InterPro" id="IPR039309">
    <property type="entry name" value="BT1"/>
</dbReference>
<evidence type="ECO:0000313" key="8">
    <source>
        <dbReference type="EMBL" id="KAK7241255.1"/>
    </source>
</evidence>
<feature type="transmembrane region" description="Helical" evidence="7">
    <location>
        <begin position="520"/>
        <end position="542"/>
    </location>
</feature>
<comment type="caution">
    <text evidence="8">The sequence shown here is derived from an EMBL/GenBank/DDBJ whole genome shotgun (WGS) entry which is preliminary data.</text>
</comment>
<feature type="transmembrane region" description="Helical" evidence="7">
    <location>
        <begin position="329"/>
        <end position="350"/>
    </location>
</feature>
<keyword evidence="3" id="KW-0813">Transport</keyword>
<feature type="transmembrane region" description="Helical" evidence="7">
    <location>
        <begin position="144"/>
        <end position="161"/>
    </location>
</feature>
<comment type="similarity">
    <text evidence="2">Belongs to the major facilitator superfamily. Folate-biopterin transporter (TC 2.A.71) family.</text>
</comment>
<evidence type="ECO:0000256" key="5">
    <source>
        <dbReference type="ARBA" id="ARBA00022989"/>
    </source>
</evidence>
<comment type="subcellular location">
    <subcellularLocation>
        <location evidence="1">Membrane</location>
        <topology evidence="1">Multi-pass membrane protein</topology>
    </subcellularLocation>
</comment>
<dbReference type="Pfam" id="PF03092">
    <property type="entry name" value="BT1"/>
    <property type="match status" value="2"/>
</dbReference>
<keyword evidence="4 7" id="KW-0812">Transmembrane</keyword>
<keyword evidence="6 7" id="KW-0472">Membrane</keyword>
<accession>A0ABR1FYR9</accession>
<proteinExistence type="inferred from homology"/>
<gene>
    <name evidence="8" type="ORF">SO694_00051292</name>
</gene>
<dbReference type="SUPFAM" id="SSF103473">
    <property type="entry name" value="MFS general substrate transporter"/>
    <property type="match status" value="1"/>
</dbReference>
<evidence type="ECO:0000256" key="3">
    <source>
        <dbReference type="ARBA" id="ARBA00022448"/>
    </source>
</evidence>
<feature type="transmembrane region" description="Helical" evidence="7">
    <location>
        <begin position="81"/>
        <end position="99"/>
    </location>
</feature>
<dbReference type="PANTHER" id="PTHR31585">
    <property type="entry name" value="FOLATE-BIOPTERIN TRANSPORTER 1, CHLOROPLASTIC"/>
    <property type="match status" value="1"/>
</dbReference>
<dbReference type="PANTHER" id="PTHR31585:SF5">
    <property type="entry name" value="RNA-BINDING S4 DOMAIN-CONTAINING PROTEIN"/>
    <property type="match status" value="1"/>
</dbReference>
<feature type="transmembrane region" description="Helical" evidence="7">
    <location>
        <begin position="212"/>
        <end position="233"/>
    </location>
</feature>
<evidence type="ECO:0000256" key="7">
    <source>
        <dbReference type="SAM" id="Phobius"/>
    </source>
</evidence>
<name>A0ABR1FYR9_AURAN</name>
<feature type="transmembrane region" description="Helical" evidence="7">
    <location>
        <begin position="289"/>
        <end position="309"/>
    </location>
</feature>